<dbReference type="AlphaFoldDB" id="A0A974RX34"/>
<dbReference type="PRINTS" id="PR00111">
    <property type="entry name" value="ABHYDROLASE"/>
</dbReference>
<sequence>MTINTHYPIQYKFINVDNIRLFYREAGDKNLPLLLLLHGFPSSSHQFRELIPLLADKFHIIAPDLPGFGFTEVPSETNYVYNFDNIAKTMTKFVDTLDLKSYAMYVFDYGAPIGLRLALNYPNRLTGFISQNGNAYIEGLGDAWNPIRTYWNNPSQENRQTIDKNILNLKGTYWQYLHGVKDIETVAPEAYYLDTFLFERPGNKEIQLDLLLDYANNLELYPAFQKFFRDTQIPSLIIWGKHDPFFIQAGAEAFKRDNPNAIVELLDTGHFALETHVAYIAKRIRETMGNERV</sequence>
<dbReference type="InterPro" id="IPR029058">
    <property type="entry name" value="AB_hydrolase_fold"/>
</dbReference>
<accession>A0A974RX34</accession>
<dbReference type="Proteomes" id="UP000595278">
    <property type="component" value="Chromosome"/>
</dbReference>
<dbReference type="InterPro" id="IPR000073">
    <property type="entry name" value="AB_hydrolase_1"/>
</dbReference>
<evidence type="ECO:0000256" key="1">
    <source>
        <dbReference type="ARBA" id="ARBA00022801"/>
    </source>
</evidence>
<dbReference type="RefSeq" id="WP_201092772.1">
    <property type="nucleotide sequence ID" value="NZ_CP067393.1"/>
</dbReference>
<keyword evidence="1 3" id="KW-0378">Hydrolase</keyword>
<dbReference type="PANTHER" id="PTHR42977:SF3">
    <property type="entry name" value="AB HYDROLASE-1 DOMAIN-CONTAINING PROTEIN"/>
    <property type="match status" value="1"/>
</dbReference>
<evidence type="ECO:0000313" key="4">
    <source>
        <dbReference type="Proteomes" id="UP000595278"/>
    </source>
</evidence>
<dbReference type="KEGG" id="eaz:JHT90_00490"/>
<organism evidence="3 4">
    <name type="scientific">Entomomonas asaccharolytica</name>
    <dbReference type="NCBI Taxonomy" id="2785331"/>
    <lineage>
        <taxon>Bacteria</taxon>
        <taxon>Pseudomonadati</taxon>
        <taxon>Pseudomonadota</taxon>
        <taxon>Gammaproteobacteria</taxon>
        <taxon>Pseudomonadales</taxon>
        <taxon>Pseudomonadaceae</taxon>
        <taxon>Entomomonas</taxon>
    </lineage>
</organism>
<proteinExistence type="predicted"/>
<keyword evidence="4" id="KW-1185">Reference proteome</keyword>
<dbReference type="PANTHER" id="PTHR42977">
    <property type="entry name" value="HYDROLASE-RELATED"/>
    <property type="match status" value="1"/>
</dbReference>
<dbReference type="FunFam" id="3.40.50.1820:FF:000173">
    <property type="entry name" value="Alpha/beta hydrolase"/>
    <property type="match status" value="1"/>
</dbReference>
<dbReference type="GO" id="GO:0004301">
    <property type="term" value="F:epoxide hydrolase activity"/>
    <property type="evidence" value="ECO:0007669"/>
    <property type="project" value="TreeGrafter"/>
</dbReference>
<reference evidence="3 4" key="1">
    <citation type="submission" date="2021-01" db="EMBL/GenBank/DDBJ databases">
        <title>Entomomonas sp. F2A isolated from a house cricket (Acheta domesticus).</title>
        <authorList>
            <person name="Spergser J."/>
            <person name="Busse H.-J."/>
        </authorList>
    </citation>
    <scope>NUCLEOTIDE SEQUENCE [LARGE SCALE GENOMIC DNA]</scope>
    <source>
        <strain evidence="3 4">F2A</strain>
    </source>
</reference>
<name>A0A974RX34_9GAMM</name>
<evidence type="ECO:0000313" key="3">
    <source>
        <dbReference type="EMBL" id="QQP85775.1"/>
    </source>
</evidence>
<dbReference type="SUPFAM" id="SSF53474">
    <property type="entry name" value="alpha/beta-Hydrolases"/>
    <property type="match status" value="1"/>
</dbReference>
<evidence type="ECO:0000259" key="2">
    <source>
        <dbReference type="Pfam" id="PF00561"/>
    </source>
</evidence>
<dbReference type="Gene3D" id="3.40.50.1820">
    <property type="entry name" value="alpha/beta hydrolase"/>
    <property type="match status" value="1"/>
</dbReference>
<dbReference type="EMBL" id="CP067393">
    <property type="protein sequence ID" value="QQP85775.1"/>
    <property type="molecule type" value="Genomic_DNA"/>
</dbReference>
<gene>
    <name evidence="3" type="ORF">JHT90_00490</name>
</gene>
<protein>
    <submittedName>
        <fullName evidence="3">Alpha/beta hydrolase</fullName>
    </submittedName>
</protein>
<feature type="domain" description="AB hydrolase-1" evidence="2">
    <location>
        <begin position="32"/>
        <end position="276"/>
    </location>
</feature>
<dbReference type="Pfam" id="PF00561">
    <property type="entry name" value="Abhydrolase_1"/>
    <property type="match status" value="1"/>
</dbReference>
<dbReference type="InterPro" id="IPR051340">
    <property type="entry name" value="Haloalkane_dehalogenase"/>
</dbReference>